<dbReference type="EC" id="5.6.2.3" evidence="17"/>
<keyword evidence="10" id="KW-0067">ATP-binding</keyword>
<dbReference type="InterPro" id="IPR010614">
    <property type="entry name" value="RAD3-like_helicase_DEAD"/>
</dbReference>
<dbReference type="GO" id="GO:0003677">
    <property type="term" value="F:DNA binding"/>
    <property type="evidence" value="ECO:0007669"/>
    <property type="project" value="InterPro"/>
</dbReference>
<dbReference type="InterPro" id="IPR006554">
    <property type="entry name" value="Helicase-like_DEXD_c2"/>
</dbReference>
<dbReference type="GO" id="GO:0005634">
    <property type="term" value="C:nucleus"/>
    <property type="evidence" value="ECO:0007669"/>
    <property type="project" value="UniProtKB-SubCell"/>
</dbReference>
<evidence type="ECO:0000256" key="17">
    <source>
        <dbReference type="ARBA" id="ARBA00044969"/>
    </source>
</evidence>
<sequence length="882" mass="97700">MDQTLVLETPGQGLSDDEETVSRQFHFPFPRAYKIQLDLMQAIFRAIEDGKVGIFESPTGTGKSLSLICAAFTWLQLNTERASKGALAPTKGSETEPDWVVEHDIERRRQELARQEEELNDRIRKARQRMAKDRARVKKAAAPRKRLARGESGSESDDAFLVEDDSTSGQPAKDDDAAFLSPEVRALMAQMEARSGGGTNAVKPYYARPRHVAKEDEDEDEEPETTPKIFYASRTHSQLSQFVAELKKTEFGRHISVDDEEEGAQVRSVSLGSRKQMCINEKVQALGQRAGAEAMNERCQELMKAKAGSKSNRCEFLPPSDETGHALMLDYRDRALAEVQDIEELVELGKEMHTCPYFGARTSARQAQLVTLPYNLLLNQHARSSLNAEVAGSVVIIDEAHNLIDTILSIHSIAITSDHIDRARKQIEEYLRRFSSKLRGSNEMNLRRLQKILEGLATFCKALCTKASSVRRSAIEEIFTAAAVVGKMGGTLDQINLVELEYWLRDSQIARKVAGYAEKREMREAASNGTREKSAGQSAVSAMHSVETFILSLANKKDDGRVLCSVRGDPPLVTLKYQLLNPAEAFMDIVDQAKAVILAGGTMAPLSDFKTQLVPTLPLERFASFSCGHIIPRENLLGAVVHCGPKGTPFEFRFESRADTKLLDDLANCLVNYANIVPHGLVVFLPSYAFLDTVLARWKETAALKRLEGKKSLFYEPRSTTEVDGVLRDYTRAIDSNAGGAMLFAVVGAKLSEGINFSDRLARAVVMVGMPFANAQSPELAERMSYVRKLAGAVPQAARQPDAGQELYVNLCMKAVNQSIGRAIRHRGDFAALILLDRRYDRPDIRAKLPAWIQEGTRSFPAFGPSIAALSQFFRGKKGIVL</sequence>
<keyword evidence="14" id="KW-0539">Nucleus</keyword>
<evidence type="ECO:0000256" key="8">
    <source>
        <dbReference type="ARBA" id="ARBA00022801"/>
    </source>
</evidence>
<dbReference type="Pfam" id="PF13307">
    <property type="entry name" value="Helicase_C_2"/>
    <property type="match status" value="1"/>
</dbReference>
<dbReference type="NCBIfam" id="TIGR00604">
    <property type="entry name" value="rad3"/>
    <property type="match status" value="1"/>
</dbReference>
<dbReference type="AlphaFoldDB" id="A0A316YVT9"/>
<keyword evidence="11" id="KW-0408">Iron</keyword>
<evidence type="ECO:0000256" key="22">
    <source>
        <dbReference type="SAM" id="MobiDB-lite"/>
    </source>
</evidence>
<comment type="catalytic activity">
    <reaction evidence="21">
        <text>ATP + H2O = ADP + phosphate + H(+)</text>
        <dbReference type="Rhea" id="RHEA:13065"/>
        <dbReference type="ChEBI" id="CHEBI:15377"/>
        <dbReference type="ChEBI" id="CHEBI:15378"/>
        <dbReference type="ChEBI" id="CHEBI:30616"/>
        <dbReference type="ChEBI" id="CHEBI:43474"/>
        <dbReference type="ChEBI" id="CHEBI:456216"/>
        <dbReference type="EC" id="5.6.2.3"/>
    </reaction>
</comment>
<dbReference type="FunFam" id="3.40.50.300:FF:001372">
    <property type="entry name" value="ATP-dependent DNA helicase chl1"/>
    <property type="match status" value="1"/>
</dbReference>
<evidence type="ECO:0000256" key="5">
    <source>
        <dbReference type="ARBA" id="ARBA00017386"/>
    </source>
</evidence>
<dbReference type="InterPro" id="IPR006555">
    <property type="entry name" value="ATP-dep_Helicase_C"/>
</dbReference>
<comment type="similarity">
    <text evidence="3">Belongs to the DEAD box helicase family. DEAH subfamily. DDX11/CHL1 sub-subfamily.</text>
</comment>
<dbReference type="GO" id="GO:0051536">
    <property type="term" value="F:iron-sulfur cluster binding"/>
    <property type="evidence" value="ECO:0007669"/>
    <property type="project" value="UniProtKB-KW"/>
</dbReference>
<dbReference type="SMART" id="SM00491">
    <property type="entry name" value="HELICc2"/>
    <property type="match status" value="1"/>
</dbReference>
<evidence type="ECO:0000256" key="6">
    <source>
        <dbReference type="ARBA" id="ARBA00022723"/>
    </source>
</evidence>
<evidence type="ECO:0000313" key="24">
    <source>
        <dbReference type="EMBL" id="PWN92884.1"/>
    </source>
</evidence>
<dbReference type="GeneID" id="37041348"/>
<dbReference type="InterPro" id="IPR045028">
    <property type="entry name" value="DinG/Rad3-like"/>
</dbReference>
<dbReference type="PROSITE" id="PS51193">
    <property type="entry name" value="HELICASE_ATP_BIND_2"/>
    <property type="match status" value="1"/>
</dbReference>
<dbReference type="InterPro" id="IPR013020">
    <property type="entry name" value="Rad3/Chl1-like"/>
</dbReference>
<evidence type="ECO:0000256" key="1">
    <source>
        <dbReference type="ARBA" id="ARBA00001966"/>
    </source>
</evidence>
<evidence type="ECO:0000256" key="10">
    <source>
        <dbReference type="ARBA" id="ARBA00022840"/>
    </source>
</evidence>
<dbReference type="Gene3D" id="3.40.50.300">
    <property type="entry name" value="P-loop containing nucleotide triphosphate hydrolases"/>
    <property type="match status" value="3"/>
</dbReference>
<dbReference type="InterPro" id="IPR027417">
    <property type="entry name" value="P-loop_NTPase"/>
</dbReference>
<keyword evidence="15" id="KW-0131">Cell cycle</keyword>
<dbReference type="OrthoDB" id="267079at2759"/>
<dbReference type="Pfam" id="PF06733">
    <property type="entry name" value="DEAD_2"/>
    <property type="match status" value="1"/>
</dbReference>
<reference evidence="24" key="1">
    <citation type="journal article" date="2018" name="Mol. Biol. Evol.">
        <title>Broad Genomic Sampling Reveals a Smut Pathogenic Ancestry of the Fungal Clade Ustilaginomycotina.</title>
        <authorList>
            <person name="Kijpornyongpan T."/>
            <person name="Mondo S.J."/>
            <person name="Barry K."/>
            <person name="Sandor L."/>
            <person name="Lee J."/>
            <person name="Lipzen A."/>
            <person name="Pangilinan J."/>
            <person name="LaButti K."/>
            <person name="Hainaut M."/>
            <person name="Henrissat B."/>
            <person name="Grigoriev I.V."/>
            <person name="Spatafora J.W."/>
            <person name="Aime M.C."/>
        </authorList>
    </citation>
    <scope>NUCLEOTIDE SEQUENCE [LARGE SCALE GENOMIC DNA]</scope>
    <source>
        <strain evidence="24">MCA 4198</strain>
    </source>
</reference>
<keyword evidence="13" id="KW-0413">Isomerase</keyword>
<evidence type="ECO:0000256" key="15">
    <source>
        <dbReference type="ARBA" id="ARBA00023306"/>
    </source>
</evidence>
<gene>
    <name evidence="24" type="ORF">FA10DRAFT_246899</name>
</gene>
<evidence type="ECO:0000256" key="7">
    <source>
        <dbReference type="ARBA" id="ARBA00022741"/>
    </source>
</evidence>
<evidence type="ECO:0000256" key="3">
    <source>
        <dbReference type="ARBA" id="ARBA00008435"/>
    </source>
</evidence>
<keyword evidence="25" id="KW-1185">Reference proteome</keyword>
<organism evidence="24 25">
    <name type="scientific">Acaromyces ingoldii</name>
    <dbReference type="NCBI Taxonomy" id="215250"/>
    <lineage>
        <taxon>Eukaryota</taxon>
        <taxon>Fungi</taxon>
        <taxon>Dikarya</taxon>
        <taxon>Basidiomycota</taxon>
        <taxon>Ustilaginomycotina</taxon>
        <taxon>Exobasidiomycetes</taxon>
        <taxon>Exobasidiales</taxon>
        <taxon>Cryptobasidiaceae</taxon>
        <taxon>Acaromyces</taxon>
    </lineage>
</organism>
<evidence type="ECO:0000256" key="9">
    <source>
        <dbReference type="ARBA" id="ARBA00022806"/>
    </source>
</evidence>
<evidence type="ECO:0000256" key="18">
    <source>
        <dbReference type="ARBA" id="ARBA00044998"/>
    </source>
</evidence>
<feature type="region of interest" description="Disordered" evidence="22">
    <location>
        <begin position="127"/>
        <end position="175"/>
    </location>
</feature>
<evidence type="ECO:0000256" key="14">
    <source>
        <dbReference type="ARBA" id="ARBA00023242"/>
    </source>
</evidence>
<dbReference type="GO" id="GO:0046872">
    <property type="term" value="F:metal ion binding"/>
    <property type="evidence" value="ECO:0007669"/>
    <property type="project" value="UniProtKB-KW"/>
</dbReference>
<keyword evidence="7" id="KW-0547">Nucleotide-binding</keyword>
<protein>
    <recommendedName>
        <fullName evidence="5">ATP-dependent DNA helicase CHL1</fullName>
        <ecNumber evidence="17">5.6.2.3</ecNumber>
    </recommendedName>
    <alternativeName>
        <fullName evidence="4">ATP-dependent DNA helicase chl1</fullName>
    </alternativeName>
    <alternativeName>
        <fullName evidence="16">Chromosome loss protein 1</fullName>
    </alternativeName>
    <alternativeName>
        <fullName evidence="18 19">DNA 5'-3' helicase CHL1</fullName>
    </alternativeName>
</protein>
<evidence type="ECO:0000256" key="4">
    <source>
        <dbReference type="ARBA" id="ARBA00016387"/>
    </source>
</evidence>
<dbReference type="FunCoup" id="A0A316YVT9">
    <property type="interactions" value="612"/>
</dbReference>
<dbReference type="Proteomes" id="UP000245768">
    <property type="component" value="Unassembled WGS sequence"/>
</dbReference>
<feature type="domain" description="Helicase ATP-binding" evidence="23">
    <location>
        <begin position="22"/>
        <end position="460"/>
    </location>
</feature>
<evidence type="ECO:0000256" key="21">
    <source>
        <dbReference type="ARBA" id="ARBA00048954"/>
    </source>
</evidence>
<comment type="subcellular location">
    <subcellularLocation>
        <location evidence="2">Nucleus</location>
    </subcellularLocation>
</comment>
<accession>A0A316YVT9</accession>
<keyword evidence="12" id="KW-0411">Iron-sulfur</keyword>
<evidence type="ECO:0000256" key="11">
    <source>
        <dbReference type="ARBA" id="ARBA00023004"/>
    </source>
</evidence>
<evidence type="ECO:0000256" key="12">
    <source>
        <dbReference type="ARBA" id="ARBA00023014"/>
    </source>
</evidence>
<feature type="compositionally biased region" description="Acidic residues" evidence="22">
    <location>
        <begin position="154"/>
        <end position="166"/>
    </location>
</feature>
<comment type="function">
    <text evidence="20">ATP-dependent DNA helicase important for chromosome transmission and normal cell cycle progression in G(2)/M. May have a role in changing DNA topology to allow the loading of proteins involved in maintaining sister chromatid cohesion in the vicinity of the centromeres. Has a specific role in chromosome segregation during meiosis II.</text>
</comment>
<keyword evidence="8" id="KW-0378">Hydrolase</keyword>
<dbReference type="InterPro" id="IPR014013">
    <property type="entry name" value="Helic_SF1/SF2_ATP-bd_DinG/Rad3"/>
</dbReference>
<evidence type="ECO:0000256" key="13">
    <source>
        <dbReference type="ARBA" id="ARBA00023235"/>
    </source>
</evidence>
<feature type="compositionally biased region" description="Basic residues" evidence="22">
    <location>
        <begin position="127"/>
        <end position="147"/>
    </location>
</feature>
<dbReference type="SMART" id="SM00488">
    <property type="entry name" value="DEXDc2"/>
    <property type="match status" value="1"/>
</dbReference>
<dbReference type="CDD" id="cd18788">
    <property type="entry name" value="SF2_C_XPD"/>
    <property type="match status" value="1"/>
</dbReference>
<dbReference type="GO" id="GO:0043139">
    <property type="term" value="F:5'-3' DNA helicase activity"/>
    <property type="evidence" value="ECO:0007669"/>
    <property type="project" value="UniProtKB-EC"/>
</dbReference>
<dbReference type="PANTHER" id="PTHR11472:SF41">
    <property type="entry name" value="ATP-DEPENDENT DNA HELICASE DDX11-RELATED"/>
    <property type="match status" value="1"/>
</dbReference>
<evidence type="ECO:0000259" key="23">
    <source>
        <dbReference type="PROSITE" id="PS51193"/>
    </source>
</evidence>
<evidence type="ECO:0000256" key="20">
    <source>
        <dbReference type="ARBA" id="ARBA00045702"/>
    </source>
</evidence>
<name>A0A316YVT9_9BASI</name>
<evidence type="ECO:0000256" key="2">
    <source>
        <dbReference type="ARBA" id="ARBA00004123"/>
    </source>
</evidence>
<dbReference type="STRING" id="215250.A0A316YVT9"/>
<dbReference type="InParanoid" id="A0A316YVT9"/>
<dbReference type="GO" id="GO:0034085">
    <property type="term" value="P:establishment of sister chromatid cohesion"/>
    <property type="evidence" value="ECO:0007669"/>
    <property type="project" value="TreeGrafter"/>
</dbReference>
<dbReference type="GO" id="GO:0006139">
    <property type="term" value="P:nucleobase-containing compound metabolic process"/>
    <property type="evidence" value="ECO:0007669"/>
    <property type="project" value="InterPro"/>
</dbReference>
<dbReference type="GO" id="GO:0016818">
    <property type="term" value="F:hydrolase activity, acting on acid anhydrides, in phosphorus-containing anhydrides"/>
    <property type="evidence" value="ECO:0007669"/>
    <property type="project" value="InterPro"/>
</dbReference>
<evidence type="ECO:0000256" key="19">
    <source>
        <dbReference type="ARBA" id="ARBA00045008"/>
    </source>
</evidence>
<dbReference type="SUPFAM" id="SSF52540">
    <property type="entry name" value="P-loop containing nucleoside triphosphate hydrolases"/>
    <property type="match status" value="1"/>
</dbReference>
<dbReference type="RefSeq" id="XP_025380082.1">
    <property type="nucleotide sequence ID" value="XM_025519432.1"/>
</dbReference>
<dbReference type="GO" id="GO:0005524">
    <property type="term" value="F:ATP binding"/>
    <property type="evidence" value="ECO:0007669"/>
    <property type="project" value="UniProtKB-KW"/>
</dbReference>
<proteinExistence type="inferred from homology"/>
<evidence type="ECO:0000256" key="16">
    <source>
        <dbReference type="ARBA" id="ARBA00029709"/>
    </source>
</evidence>
<evidence type="ECO:0000313" key="25">
    <source>
        <dbReference type="Proteomes" id="UP000245768"/>
    </source>
</evidence>
<comment type="cofactor">
    <cofactor evidence="1">
        <name>[4Fe-4S] cluster</name>
        <dbReference type="ChEBI" id="CHEBI:49883"/>
    </cofactor>
</comment>
<keyword evidence="9 24" id="KW-0347">Helicase</keyword>
<dbReference type="EMBL" id="KZ819634">
    <property type="protein sequence ID" value="PWN92884.1"/>
    <property type="molecule type" value="Genomic_DNA"/>
</dbReference>
<dbReference type="PANTHER" id="PTHR11472">
    <property type="entry name" value="DNA REPAIR DEAD HELICASE RAD3/XP-D SUBFAMILY MEMBER"/>
    <property type="match status" value="1"/>
</dbReference>
<keyword evidence="6" id="KW-0479">Metal-binding</keyword>